<accession>A0A0G4IK52</accession>
<feature type="region of interest" description="Disordered" evidence="1">
    <location>
        <begin position="246"/>
        <end position="267"/>
    </location>
</feature>
<dbReference type="Proteomes" id="UP000290189">
    <property type="component" value="Unassembled WGS sequence"/>
</dbReference>
<sequence length="395" mass="45862">MYRVASLGDVPRPTLSTRALKYGCVPRLQRALLDNDPSAYDQLVREWQTSPLFRSLRNALDRRLNMAPWRGVCINPKLHTRPPKTEGKEHKIRAYERHLREYDEKVRKAEEARWRRRQELHANIDGTFAVQMLRNRIQQVINKQNGSWPGDLASLRDCLEHWRSVISLTTLPNDWNNLWRIPANRRSGSLFPEGNVCAIKQIEHNVEKDFMLQTWAIAVKRGIHDAIRADFQKQARLVSKRRSTVRPRGISVQKKSRSTTAPEVSEAIERMSKPNLPRNQVERIGYDYGEYRGLLFDKGLLGNDYGGPVQSKPMLDVEGVLKWQEDWQKDKMKQKQTRMQRSCSAPALSERTAWRCELEDFEQRLATTAPIRVYDKPICARGARNRDASRPPFSG</sequence>
<organism evidence="2 4">
    <name type="scientific">Plasmodiophora brassicae</name>
    <name type="common">Clubroot disease agent</name>
    <dbReference type="NCBI Taxonomy" id="37360"/>
    <lineage>
        <taxon>Eukaryota</taxon>
        <taxon>Sar</taxon>
        <taxon>Rhizaria</taxon>
        <taxon>Endomyxa</taxon>
        <taxon>Phytomyxea</taxon>
        <taxon>Plasmodiophorida</taxon>
        <taxon>Plasmodiophoridae</taxon>
        <taxon>Plasmodiophora</taxon>
    </lineage>
</organism>
<name>A0A0G4IK52_PLABS</name>
<evidence type="ECO:0000313" key="5">
    <source>
        <dbReference type="Proteomes" id="UP000290189"/>
    </source>
</evidence>
<reference evidence="3 5" key="2">
    <citation type="submission" date="2018-03" db="EMBL/GenBank/DDBJ databases">
        <authorList>
            <person name="Fogelqvist J."/>
        </authorList>
    </citation>
    <scope>NUCLEOTIDE SEQUENCE [LARGE SCALE GENOMIC DNA]</scope>
</reference>
<dbReference type="AlphaFoldDB" id="A0A0G4IK52"/>
<evidence type="ECO:0000256" key="1">
    <source>
        <dbReference type="SAM" id="MobiDB-lite"/>
    </source>
</evidence>
<keyword evidence="4" id="KW-1185">Reference proteome</keyword>
<dbReference type="Proteomes" id="UP000039324">
    <property type="component" value="Unassembled WGS sequence"/>
</dbReference>
<protein>
    <submittedName>
        <fullName evidence="2">Uncharacterized protein</fullName>
    </submittedName>
</protein>
<evidence type="ECO:0000313" key="2">
    <source>
        <dbReference type="EMBL" id="CEO95596.1"/>
    </source>
</evidence>
<reference evidence="2 4" key="1">
    <citation type="submission" date="2015-02" db="EMBL/GenBank/DDBJ databases">
        <authorList>
            <person name="Chooi Y.-H."/>
        </authorList>
    </citation>
    <scope>NUCLEOTIDE SEQUENCE [LARGE SCALE GENOMIC DNA]</scope>
    <source>
        <strain evidence="2">E3</strain>
    </source>
</reference>
<evidence type="ECO:0000313" key="3">
    <source>
        <dbReference type="EMBL" id="SPR00465.1"/>
    </source>
</evidence>
<dbReference type="EMBL" id="OVEO01000014">
    <property type="protein sequence ID" value="SPR00465.1"/>
    <property type="molecule type" value="Genomic_DNA"/>
</dbReference>
<evidence type="ECO:0000313" key="4">
    <source>
        <dbReference type="Proteomes" id="UP000039324"/>
    </source>
</evidence>
<geneLocation type="mitochondrion" evidence="3"/>
<gene>
    <name evidence="2" type="ORF">PBRA_004322</name>
    <name evidence="3" type="ORF">PLBR_LOCUS7680</name>
</gene>
<dbReference type="EMBL" id="CDSF01000024">
    <property type="protein sequence ID" value="CEO95596.1"/>
    <property type="molecule type" value="Genomic_DNA"/>
</dbReference>
<keyword evidence="3" id="KW-0496">Mitochondrion</keyword>
<proteinExistence type="predicted"/>